<dbReference type="InterPro" id="IPR007165">
    <property type="entry name" value="Phage_holin_4_2"/>
</dbReference>
<proteinExistence type="predicted"/>
<evidence type="ECO:0000256" key="1">
    <source>
        <dbReference type="SAM" id="Phobius"/>
    </source>
</evidence>
<gene>
    <name evidence="2" type="ORF">KA717_38555</name>
</gene>
<dbReference type="AlphaFoldDB" id="A0A977KWJ3"/>
<name>A0A977KWJ3_9CYAN</name>
<dbReference type="PANTHER" id="PTHR37309:SF1">
    <property type="entry name" value="SLR0284 PROTEIN"/>
    <property type="match status" value="1"/>
</dbReference>
<feature type="transmembrane region" description="Helical" evidence="1">
    <location>
        <begin position="64"/>
        <end position="91"/>
    </location>
</feature>
<keyword evidence="1" id="KW-1133">Transmembrane helix</keyword>
<keyword evidence="1" id="KW-0472">Membrane</keyword>
<reference evidence="2" key="1">
    <citation type="submission" date="2021-04" db="EMBL/GenBank/DDBJ databases">
        <title>Genome sequence of Woronichinia naegeliana from Washington state freshwater lake bloom.</title>
        <authorList>
            <person name="Dreher T.W."/>
        </authorList>
    </citation>
    <scope>NUCLEOTIDE SEQUENCE</scope>
    <source>
        <strain evidence="2">WA131</strain>
    </source>
</reference>
<feature type="transmembrane region" description="Helical" evidence="1">
    <location>
        <begin position="39"/>
        <end position="57"/>
    </location>
</feature>
<dbReference type="KEGG" id="wna:KA717_38555"/>
<dbReference type="Proteomes" id="UP001065613">
    <property type="component" value="Chromosome"/>
</dbReference>
<dbReference type="Pfam" id="PF04020">
    <property type="entry name" value="Phage_holin_4_2"/>
    <property type="match status" value="1"/>
</dbReference>
<organism evidence="2">
    <name type="scientific">Woronichinia naegeliana WA131</name>
    <dbReference type="NCBI Taxonomy" id="2824559"/>
    <lineage>
        <taxon>Bacteria</taxon>
        <taxon>Bacillati</taxon>
        <taxon>Cyanobacteriota</taxon>
        <taxon>Cyanophyceae</taxon>
        <taxon>Synechococcales</taxon>
        <taxon>Coelosphaeriaceae</taxon>
        <taxon>Woronichinia</taxon>
    </lineage>
</organism>
<keyword evidence="1" id="KW-0812">Transmembrane</keyword>
<evidence type="ECO:0000313" key="2">
    <source>
        <dbReference type="EMBL" id="UXE61214.1"/>
    </source>
</evidence>
<accession>A0A977KWJ3</accession>
<dbReference type="PANTHER" id="PTHR37309">
    <property type="entry name" value="SLR0284 PROTEIN"/>
    <property type="match status" value="1"/>
</dbReference>
<feature type="transmembrane region" description="Helical" evidence="1">
    <location>
        <begin position="103"/>
        <end position="121"/>
    </location>
</feature>
<protein>
    <submittedName>
        <fullName evidence="2">Phage holin family protein</fullName>
    </submittedName>
</protein>
<sequence length="125" mass="13435">MTLTRLENGFMPRFLLTWLITAISLLVTAYLVPGISLDSVTAAAIGAIVLGLINALVRPLILLFTLPLTILTLGLFLFVVNAISFSLVAYFTPGFTIATFWDALFGSIVLSLVSGVFNHLFGNEG</sequence>
<dbReference type="EMBL" id="CP073041">
    <property type="protein sequence ID" value="UXE61214.1"/>
    <property type="molecule type" value="Genomic_DNA"/>
</dbReference>